<gene>
    <name evidence="2" type="ORF">FBZ92_12769</name>
</gene>
<feature type="domain" description="MobA/VirD2-like nuclease" evidence="1">
    <location>
        <begin position="35"/>
        <end position="149"/>
    </location>
</feature>
<dbReference type="InterPro" id="IPR005094">
    <property type="entry name" value="Endonuclease_MobA/VirD2"/>
</dbReference>
<name>A0A560HQV3_9PROT</name>
<dbReference type="Pfam" id="PF03432">
    <property type="entry name" value="Relaxase"/>
    <property type="match status" value="1"/>
</dbReference>
<dbReference type="AlphaFoldDB" id="A0A560HQV3"/>
<sequence length="277" mass="30863">MIEKISRGADVRGLLEYLLGAYDHAGRLRVGGAAVIGGTVDAGDIEIMTAEFRALQRLRPTITKAMVHCSLRLPAEEHLPDLRWARLGEKWANKMGFQAFAIVRHPVPAGDHIHLVASSVNPDGSVVDCSWDYRRGEAIVRDLERQFGLRGTRESHLLIPQNALNEAPKQTRGDRARARAGKRNRRKDISDAIDLALQDGPIPLNQLREVLWREGISLRLTLSADGRQLLGISFEQDGVAFRGGDIGPGYSLPKLLMKGIRLEWLHEREVDRSILEP</sequence>
<dbReference type="Proteomes" id="UP000318050">
    <property type="component" value="Unassembled WGS sequence"/>
</dbReference>
<evidence type="ECO:0000313" key="2">
    <source>
        <dbReference type="EMBL" id="TWB48967.1"/>
    </source>
</evidence>
<proteinExistence type="predicted"/>
<evidence type="ECO:0000313" key="3">
    <source>
        <dbReference type="Proteomes" id="UP000318050"/>
    </source>
</evidence>
<comment type="caution">
    <text evidence="2">The sequence shown here is derived from an EMBL/GenBank/DDBJ whole genome shotgun (WGS) entry which is preliminary data.</text>
</comment>
<dbReference type="EMBL" id="VITT01000027">
    <property type="protein sequence ID" value="TWB48967.1"/>
    <property type="molecule type" value="Genomic_DNA"/>
</dbReference>
<evidence type="ECO:0000259" key="1">
    <source>
        <dbReference type="Pfam" id="PF03432"/>
    </source>
</evidence>
<reference evidence="2 3" key="1">
    <citation type="submission" date="2019-06" db="EMBL/GenBank/DDBJ databases">
        <title>Genomic Encyclopedia of Type Strains, Phase IV (KMG-V): Genome sequencing to study the core and pangenomes of soil and plant-associated prokaryotes.</title>
        <authorList>
            <person name="Whitman W."/>
        </authorList>
    </citation>
    <scope>NUCLEOTIDE SEQUENCE [LARGE SCALE GENOMIC DNA]</scope>
    <source>
        <strain evidence="2 3">BR 11140</strain>
    </source>
</reference>
<protein>
    <submittedName>
        <fullName evidence="2">Relaxase/mobilization nuclease-like protein</fullName>
    </submittedName>
</protein>
<organism evidence="2 3">
    <name type="scientific">Nitrospirillum amazonense</name>
    <dbReference type="NCBI Taxonomy" id="28077"/>
    <lineage>
        <taxon>Bacteria</taxon>
        <taxon>Pseudomonadati</taxon>
        <taxon>Pseudomonadota</taxon>
        <taxon>Alphaproteobacteria</taxon>
        <taxon>Rhodospirillales</taxon>
        <taxon>Azospirillaceae</taxon>
        <taxon>Nitrospirillum</taxon>
    </lineage>
</organism>
<accession>A0A560HQV3</accession>